<dbReference type="EMBL" id="JYDT01000022">
    <property type="protein sequence ID" value="KRY90296.1"/>
    <property type="molecule type" value="Genomic_DNA"/>
</dbReference>
<evidence type="ECO:0000313" key="4">
    <source>
        <dbReference type="Proteomes" id="UP000054826"/>
    </source>
</evidence>
<proteinExistence type="predicted"/>
<name>A0A0V1FW91_TRIPS</name>
<dbReference type="AlphaFoldDB" id="A0A0V1FW91"/>
<evidence type="ECO:0000256" key="1">
    <source>
        <dbReference type="SAM" id="MobiDB-lite"/>
    </source>
</evidence>
<feature type="compositionally biased region" description="Basic residues" evidence="1">
    <location>
        <begin position="60"/>
        <end position="95"/>
    </location>
</feature>
<accession>A0A0V1FW91</accession>
<dbReference type="Proteomes" id="UP000054995">
    <property type="component" value="Unassembled WGS sequence"/>
</dbReference>
<feature type="compositionally biased region" description="Polar residues" evidence="1">
    <location>
        <begin position="28"/>
        <end position="38"/>
    </location>
</feature>
<evidence type="ECO:0000313" key="2">
    <source>
        <dbReference type="EMBL" id="KRY90296.1"/>
    </source>
</evidence>
<protein>
    <submittedName>
        <fullName evidence="2">Uncharacterized protein</fullName>
    </submittedName>
</protein>
<evidence type="ECO:0000313" key="3">
    <source>
        <dbReference type="EMBL" id="KRZ39097.1"/>
    </source>
</evidence>
<sequence length="95" mass="11039">MSRENMKFCFQLRFTWCRNKKAKRSCNQERSLQSQSERPISASKRGGGPVGKWHATGQRAVKKRVREQSGRKKKPANKRARSQAKKAQRLSSLRH</sequence>
<gene>
    <name evidence="3" type="ORF">T4C_4531</name>
    <name evidence="2" type="ORF">T4D_10626</name>
</gene>
<feature type="region of interest" description="Disordered" evidence="1">
    <location>
        <begin position="22"/>
        <end position="95"/>
    </location>
</feature>
<evidence type="ECO:0000313" key="5">
    <source>
        <dbReference type="Proteomes" id="UP000054995"/>
    </source>
</evidence>
<comment type="caution">
    <text evidence="2">The sequence shown here is derived from an EMBL/GenBank/DDBJ whole genome shotgun (WGS) entry which is preliminary data.</text>
</comment>
<keyword evidence="5" id="KW-1185">Reference proteome</keyword>
<reference evidence="4 5" key="1">
    <citation type="submission" date="2015-01" db="EMBL/GenBank/DDBJ databases">
        <title>Evolution of Trichinella species and genotypes.</title>
        <authorList>
            <person name="Korhonen P.K."/>
            <person name="Edoardo P."/>
            <person name="Giuseppe L.R."/>
            <person name="Gasser R.B."/>
        </authorList>
    </citation>
    <scope>NUCLEOTIDE SEQUENCE [LARGE SCALE GENOMIC DNA]</scope>
    <source>
        <strain evidence="3">ISS176</strain>
        <strain evidence="2">ISS470</strain>
    </source>
</reference>
<dbReference type="Proteomes" id="UP000054826">
    <property type="component" value="Unassembled WGS sequence"/>
</dbReference>
<dbReference type="OrthoDB" id="10549814at2759"/>
<organism evidence="2 5">
    <name type="scientific">Trichinella pseudospiralis</name>
    <name type="common">Parasitic roundworm</name>
    <dbReference type="NCBI Taxonomy" id="6337"/>
    <lineage>
        <taxon>Eukaryota</taxon>
        <taxon>Metazoa</taxon>
        <taxon>Ecdysozoa</taxon>
        <taxon>Nematoda</taxon>
        <taxon>Enoplea</taxon>
        <taxon>Dorylaimia</taxon>
        <taxon>Trichinellida</taxon>
        <taxon>Trichinellidae</taxon>
        <taxon>Trichinella</taxon>
    </lineage>
</organism>
<dbReference type="EMBL" id="JYDV01000038">
    <property type="protein sequence ID" value="KRZ39097.1"/>
    <property type="molecule type" value="Genomic_DNA"/>
</dbReference>